<dbReference type="InterPro" id="IPR002502">
    <property type="entry name" value="Amidase_domain"/>
</dbReference>
<name>A0ABV4ID14_9BURK</name>
<dbReference type="Pfam" id="PF01510">
    <property type="entry name" value="Amidase_2"/>
    <property type="match status" value="1"/>
</dbReference>
<dbReference type="CDD" id="cd06583">
    <property type="entry name" value="PGRP"/>
    <property type="match status" value="1"/>
</dbReference>
<dbReference type="RefSeq" id="WP_313604395.1">
    <property type="nucleotide sequence ID" value="NZ_DAMCKS010000009.1"/>
</dbReference>
<dbReference type="GO" id="GO:0008745">
    <property type="term" value="F:N-acetylmuramoyl-L-alanine amidase activity"/>
    <property type="evidence" value="ECO:0007669"/>
    <property type="project" value="UniProtKB-EC"/>
</dbReference>
<comment type="similarity">
    <text evidence="4">Belongs to the N-acetylmuramoyl-L-alanine amidase 2 family.</text>
</comment>
<evidence type="ECO:0000313" key="15">
    <source>
        <dbReference type="Proteomes" id="UP001567350"/>
    </source>
</evidence>
<organism evidence="14 15">
    <name type="scientific">Comamonas jiangduensis</name>
    <dbReference type="NCBI Taxonomy" id="1194168"/>
    <lineage>
        <taxon>Bacteria</taxon>
        <taxon>Pseudomonadati</taxon>
        <taxon>Pseudomonadota</taxon>
        <taxon>Betaproteobacteria</taxon>
        <taxon>Burkholderiales</taxon>
        <taxon>Comamonadaceae</taxon>
        <taxon>Comamonas</taxon>
    </lineage>
</organism>
<evidence type="ECO:0000256" key="1">
    <source>
        <dbReference type="ARBA" id="ARBA00001561"/>
    </source>
</evidence>
<evidence type="ECO:0000256" key="11">
    <source>
        <dbReference type="ARBA" id="ARBA00039257"/>
    </source>
</evidence>
<keyword evidence="10" id="KW-0961">Cell wall biogenesis/degradation</keyword>
<protein>
    <recommendedName>
        <fullName evidence="11">1,6-anhydro-N-acetylmuramyl-L-alanine amidase AmpD</fullName>
        <ecNumber evidence="5">3.5.1.28</ecNumber>
    </recommendedName>
    <alternativeName>
        <fullName evidence="12">N-acetylmuramoyl-L-alanine amidase</fullName>
    </alternativeName>
</protein>
<dbReference type="Proteomes" id="UP001567350">
    <property type="component" value="Unassembled WGS sequence"/>
</dbReference>
<comment type="cofactor">
    <cofactor evidence="2">
        <name>Zn(2+)</name>
        <dbReference type="ChEBI" id="CHEBI:29105"/>
    </cofactor>
</comment>
<evidence type="ECO:0000256" key="12">
    <source>
        <dbReference type="ARBA" id="ARBA00042615"/>
    </source>
</evidence>
<evidence type="ECO:0000256" key="7">
    <source>
        <dbReference type="ARBA" id="ARBA00022723"/>
    </source>
</evidence>
<evidence type="ECO:0000256" key="5">
    <source>
        <dbReference type="ARBA" id="ARBA00011901"/>
    </source>
</evidence>
<dbReference type="InterPro" id="IPR036505">
    <property type="entry name" value="Amidase/PGRP_sf"/>
</dbReference>
<comment type="catalytic activity">
    <reaction evidence="1">
        <text>Hydrolyzes the link between N-acetylmuramoyl residues and L-amino acid residues in certain cell-wall glycopeptides.</text>
        <dbReference type="EC" id="3.5.1.28"/>
    </reaction>
</comment>
<dbReference type="EMBL" id="JBGJLR010000009">
    <property type="protein sequence ID" value="MEZ2739731.1"/>
    <property type="molecule type" value="Genomic_DNA"/>
</dbReference>
<keyword evidence="8 14" id="KW-0378">Hydrolase</keyword>
<evidence type="ECO:0000256" key="4">
    <source>
        <dbReference type="ARBA" id="ARBA00007553"/>
    </source>
</evidence>
<dbReference type="EC" id="3.5.1.28" evidence="5"/>
<proteinExistence type="inferred from homology"/>
<evidence type="ECO:0000259" key="13">
    <source>
        <dbReference type="SMART" id="SM00644"/>
    </source>
</evidence>
<evidence type="ECO:0000313" key="14">
    <source>
        <dbReference type="EMBL" id="MEZ2739731.1"/>
    </source>
</evidence>
<evidence type="ECO:0000256" key="3">
    <source>
        <dbReference type="ARBA" id="ARBA00004496"/>
    </source>
</evidence>
<sequence>MTPTTDASLPTWQQGWLSSALHLPSPNFGPRPEGVDISLAVVHSISLPPGAYGTGCVQQLFTNRLDWDAHPYFEGIRGLQVSAHFFITRQGVVWQFVSCDERAWHAGTSQWCGRDNCNDFSIGIELEGLEGGQFDAPQYQALKDLCQSLAAHYPLTHIAGHEHIAPGRKQDPGPGFDWAHLQQQLQHLPVQWPSTVPPNKP</sequence>
<dbReference type="SMART" id="SM00644">
    <property type="entry name" value="Ami_2"/>
    <property type="match status" value="1"/>
</dbReference>
<dbReference type="SUPFAM" id="SSF55846">
    <property type="entry name" value="N-acetylmuramoyl-L-alanine amidase-like"/>
    <property type="match status" value="1"/>
</dbReference>
<keyword evidence="9" id="KW-0862">Zinc</keyword>
<dbReference type="NCBIfam" id="NF008758">
    <property type="entry name" value="PRK11789.1"/>
    <property type="match status" value="1"/>
</dbReference>
<comment type="subcellular location">
    <subcellularLocation>
        <location evidence="3">Cytoplasm</location>
    </subcellularLocation>
</comment>
<evidence type="ECO:0000256" key="10">
    <source>
        <dbReference type="ARBA" id="ARBA00023316"/>
    </source>
</evidence>
<keyword evidence="7" id="KW-0479">Metal-binding</keyword>
<gene>
    <name evidence="14" type="primary">ampD</name>
    <name evidence="14" type="ORF">ACBP88_09790</name>
</gene>
<evidence type="ECO:0000256" key="6">
    <source>
        <dbReference type="ARBA" id="ARBA00022490"/>
    </source>
</evidence>
<evidence type="ECO:0000256" key="8">
    <source>
        <dbReference type="ARBA" id="ARBA00022801"/>
    </source>
</evidence>
<keyword evidence="15" id="KW-1185">Reference proteome</keyword>
<reference evidence="14 15" key="1">
    <citation type="submission" date="2024-08" db="EMBL/GenBank/DDBJ databases">
        <authorList>
            <person name="Feng Z."/>
            <person name="Ronholm J."/>
        </authorList>
    </citation>
    <scope>NUCLEOTIDE SEQUENCE [LARGE SCALE GENOMIC DNA]</scope>
    <source>
        <strain evidence="14 15">4-AB0-8</strain>
    </source>
</reference>
<accession>A0ABV4ID14</accession>
<evidence type="ECO:0000256" key="9">
    <source>
        <dbReference type="ARBA" id="ARBA00022833"/>
    </source>
</evidence>
<comment type="caution">
    <text evidence="14">The sequence shown here is derived from an EMBL/GenBank/DDBJ whole genome shotgun (WGS) entry which is preliminary data.</text>
</comment>
<dbReference type="InterPro" id="IPR051206">
    <property type="entry name" value="NAMLAA_amidase_2"/>
</dbReference>
<dbReference type="PANTHER" id="PTHR30417">
    <property type="entry name" value="N-ACETYLMURAMOYL-L-ALANINE AMIDASE AMID"/>
    <property type="match status" value="1"/>
</dbReference>
<dbReference type="Gene3D" id="3.40.80.10">
    <property type="entry name" value="Peptidoglycan recognition protein-like"/>
    <property type="match status" value="1"/>
</dbReference>
<keyword evidence="6" id="KW-0963">Cytoplasm</keyword>
<evidence type="ECO:0000256" key="2">
    <source>
        <dbReference type="ARBA" id="ARBA00001947"/>
    </source>
</evidence>
<dbReference type="PANTHER" id="PTHR30417:SF4">
    <property type="entry name" value="1,6-ANHYDRO-N-ACETYLMURAMYL-L-ALANINE AMIDASE AMPD"/>
    <property type="match status" value="1"/>
</dbReference>
<feature type="domain" description="N-acetylmuramoyl-L-alanine amidase" evidence="13">
    <location>
        <begin position="25"/>
        <end position="173"/>
    </location>
</feature>